<evidence type="ECO:0000313" key="2">
    <source>
        <dbReference type="Proteomes" id="UP001054945"/>
    </source>
</evidence>
<protein>
    <submittedName>
        <fullName evidence="1">Uncharacterized protein</fullName>
    </submittedName>
</protein>
<name>A0AAV4WBG3_CAEEX</name>
<dbReference type="Proteomes" id="UP001054945">
    <property type="component" value="Unassembled WGS sequence"/>
</dbReference>
<organism evidence="1 2">
    <name type="scientific">Caerostris extrusa</name>
    <name type="common">Bark spider</name>
    <name type="synonym">Caerostris bankana</name>
    <dbReference type="NCBI Taxonomy" id="172846"/>
    <lineage>
        <taxon>Eukaryota</taxon>
        <taxon>Metazoa</taxon>
        <taxon>Ecdysozoa</taxon>
        <taxon>Arthropoda</taxon>
        <taxon>Chelicerata</taxon>
        <taxon>Arachnida</taxon>
        <taxon>Araneae</taxon>
        <taxon>Araneomorphae</taxon>
        <taxon>Entelegynae</taxon>
        <taxon>Araneoidea</taxon>
        <taxon>Araneidae</taxon>
        <taxon>Caerostris</taxon>
    </lineage>
</organism>
<reference evidence="1 2" key="1">
    <citation type="submission" date="2021-06" db="EMBL/GenBank/DDBJ databases">
        <title>Caerostris extrusa draft genome.</title>
        <authorList>
            <person name="Kono N."/>
            <person name="Arakawa K."/>
        </authorList>
    </citation>
    <scope>NUCLEOTIDE SEQUENCE [LARGE SCALE GENOMIC DNA]</scope>
</reference>
<sequence length="164" mass="18451">MQNGWKRALESTYFFLVTRLGHRQPVSLIHVFSCISRFPRAYHVFSPSSFLFPVRTKDSLIVQLCRKKIHSVSEFLSLSHTACLLTLVGEPGPQAGLRQRCGTELSLRTKESLIVQLCRKKSHSVSEFLSLSHTACLLTLVRTRPAGWTPSALRNRAQLCDTGP</sequence>
<accession>A0AAV4WBG3</accession>
<comment type="caution">
    <text evidence="1">The sequence shown here is derived from an EMBL/GenBank/DDBJ whole genome shotgun (WGS) entry which is preliminary data.</text>
</comment>
<keyword evidence="2" id="KW-1185">Reference proteome</keyword>
<evidence type="ECO:0000313" key="1">
    <source>
        <dbReference type="EMBL" id="GIY79415.1"/>
    </source>
</evidence>
<gene>
    <name evidence="1" type="ORF">CEXT_738911</name>
</gene>
<dbReference type="AlphaFoldDB" id="A0AAV4WBG3"/>
<proteinExistence type="predicted"/>
<dbReference type="EMBL" id="BPLR01015887">
    <property type="protein sequence ID" value="GIY79415.1"/>
    <property type="molecule type" value="Genomic_DNA"/>
</dbReference>